<reference evidence="2" key="1">
    <citation type="journal article" date="2019" name="Int. J. Syst. Evol. Microbiol.">
        <title>The Global Catalogue of Microorganisms (GCM) 10K type strain sequencing project: providing services to taxonomists for standard genome sequencing and annotation.</title>
        <authorList>
            <consortium name="The Broad Institute Genomics Platform"/>
            <consortium name="The Broad Institute Genome Sequencing Center for Infectious Disease"/>
            <person name="Wu L."/>
            <person name="Ma J."/>
        </authorList>
    </citation>
    <scope>NUCLEOTIDE SEQUENCE [LARGE SCALE GENOMIC DNA]</scope>
    <source>
        <strain evidence="2">JCM 6486</strain>
    </source>
</reference>
<evidence type="ECO:0000313" key="2">
    <source>
        <dbReference type="Proteomes" id="UP001400965"/>
    </source>
</evidence>
<proteinExistence type="predicted"/>
<accession>A0ABP3XLY2</accession>
<dbReference type="InterPro" id="IPR012674">
    <property type="entry name" value="Calycin"/>
</dbReference>
<dbReference type="SUPFAM" id="SSF50814">
    <property type="entry name" value="Lipocalins"/>
    <property type="match status" value="1"/>
</dbReference>
<protein>
    <submittedName>
        <fullName evidence="1">DUF1934 domain-containing protein</fullName>
    </submittedName>
</protein>
<comment type="caution">
    <text evidence="1">The sequence shown here is derived from an EMBL/GenBank/DDBJ whole genome shotgun (WGS) entry which is preliminary data.</text>
</comment>
<dbReference type="InterPro" id="IPR015231">
    <property type="entry name" value="DUF1934"/>
</dbReference>
<evidence type="ECO:0000313" key="1">
    <source>
        <dbReference type="EMBL" id="GAA0865064.1"/>
    </source>
</evidence>
<dbReference type="RefSeq" id="WP_346045716.1">
    <property type="nucleotide sequence ID" value="NZ_BAAACP010000012.1"/>
</dbReference>
<organism evidence="1 2">
    <name type="scientific">Paraclostridium tenue</name>
    <dbReference type="NCBI Taxonomy" id="1737"/>
    <lineage>
        <taxon>Bacteria</taxon>
        <taxon>Bacillati</taxon>
        <taxon>Bacillota</taxon>
        <taxon>Clostridia</taxon>
        <taxon>Peptostreptococcales</taxon>
        <taxon>Peptostreptococcaceae</taxon>
        <taxon>Paraclostridium</taxon>
    </lineage>
</organism>
<dbReference type="Proteomes" id="UP001400965">
    <property type="component" value="Unassembled WGS sequence"/>
</dbReference>
<keyword evidence="2" id="KW-1185">Reference proteome</keyword>
<gene>
    <name evidence="1" type="ORF">GCM10008917_21010</name>
</gene>
<dbReference type="EMBL" id="BAAACP010000012">
    <property type="protein sequence ID" value="GAA0865064.1"/>
    <property type="molecule type" value="Genomic_DNA"/>
</dbReference>
<dbReference type="Pfam" id="PF09148">
    <property type="entry name" value="DUF1934"/>
    <property type="match status" value="1"/>
</dbReference>
<dbReference type="Gene3D" id="2.40.128.20">
    <property type="match status" value="1"/>
</dbReference>
<sequence>MIDVNISMNTKQYDSLGNEDCIEVVSVGNMYEKNGDTYIVYKEELEKGSVHVTTTIKISEKEILIKRFGVVNSNMRFILEKETFTNYKTPQGLFNIKINTTKLNVEKTDKVINIDINYNMEIVGLFEGVNKIRIEVEKKN</sequence>
<name>A0ABP3XLY2_9FIRM</name>